<comment type="caution">
    <text evidence="2">The sequence shown here is derived from an EMBL/GenBank/DDBJ whole genome shotgun (WGS) entry which is preliminary data.</text>
</comment>
<dbReference type="PANTHER" id="PTHR38886">
    <property type="entry name" value="SESA DOMAIN-CONTAINING PROTEIN"/>
    <property type="match status" value="1"/>
</dbReference>
<gene>
    <name evidence="2" type="ORF">FN846DRAFT_969025</name>
</gene>
<reference evidence="2 3" key="1">
    <citation type="submission" date="2019-09" db="EMBL/GenBank/DDBJ databases">
        <title>Draft genome of the ectomycorrhizal ascomycete Sphaerosporella brunnea.</title>
        <authorList>
            <consortium name="DOE Joint Genome Institute"/>
            <person name="Benucci G.M."/>
            <person name="Marozzi G."/>
            <person name="Antonielli L."/>
            <person name="Sanchez S."/>
            <person name="Marco P."/>
            <person name="Wang X."/>
            <person name="Falini L.B."/>
            <person name="Barry K."/>
            <person name="Haridas S."/>
            <person name="Lipzen A."/>
            <person name="Labutti K."/>
            <person name="Grigoriev I.V."/>
            <person name="Murat C."/>
            <person name="Martin F."/>
            <person name="Albertini E."/>
            <person name="Donnini D."/>
            <person name="Bonito G."/>
        </authorList>
    </citation>
    <scope>NUCLEOTIDE SEQUENCE [LARGE SCALE GENOMIC DNA]</scope>
    <source>
        <strain evidence="2 3">Sb_GMNB300</strain>
    </source>
</reference>
<keyword evidence="3" id="KW-1185">Reference proteome</keyword>
<feature type="region of interest" description="Disordered" evidence="1">
    <location>
        <begin position="292"/>
        <end position="312"/>
    </location>
</feature>
<proteinExistence type="predicted"/>
<dbReference type="EMBL" id="VXIS01000257">
    <property type="protein sequence ID" value="KAA8895561.1"/>
    <property type="molecule type" value="Genomic_DNA"/>
</dbReference>
<evidence type="ECO:0008006" key="4">
    <source>
        <dbReference type="Google" id="ProtNLM"/>
    </source>
</evidence>
<dbReference type="PANTHER" id="PTHR38886:SF1">
    <property type="entry name" value="NACHT-NTPASE AND P-LOOP NTPASES N-TERMINAL DOMAIN-CONTAINING PROTEIN"/>
    <property type="match status" value="1"/>
</dbReference>
<sequence>MSFGFSIGDIIALTQLSYQIYGILSSERQSAPTVLRELSTSVFGLRCALDHLSQHLSSSAAKLSGENGKLQHSLAFLIRNCGETLRELQAVLAKYEDKVVVKAVGTTGKLKREWNRVKWAVEEKGLVDIKSRISQHTDAIGIVVETFIWTEVQDGREEARQGMRHMETLLERILEDGEVGREASLHEMERLLKDFMLTEVPKMVENIRLSTPRPPAYAMLGTPNGDSTVLTSPIPSTHIPTASGTIKFGMRGMGSATTSGHLEDLNRRRTAAAAAGAPGRTTSDRLEELNRRRTAARKVPPLPQHPLEGGRGPPGDLAAFPSPGQWLSKLEQVIDRWSGPAGTTKDVIKTGTLLAVNLLSELNGYISGLNSKEERRRYRSGLEAHGRLQKLFGKVTRLSKGSVLLRKQVEEYEDEKEEDEA</sequence>
<evidence type="ECO:0000313" key="3">
    <source>
        <dbReference type="Proteomes" id="UP000326924"/>
    </source>
</evidence>
<dbReference type="OrthoDB" id="7464126at2759"/>
<dbReference type="Proteomes" id="UP000326924">
    <property type="component" value="Unassembled WGS sequence"/>
</dbReference>
<name>A0A5J5EK19_9PEZI</name>
<protein>
    <recommendedName>
        <fullName evidence="4">Fungal N-terminal domain-containing protein</fullName>
    </recommendedName>
</protein>
<organism evidence="2 3">
    <name type="scientific">Sphaerosporella brunnea</name>
    <dbReference type="NCBI Taxonomy" id="1250544"/>
    <lineage>
        <taxon>Eukaryota</taxon>
        <taxon>Fungi</taxon>
        <taxon>Dikarya</taxon>
        <taxon>Ascomycota</taxon>
        <taxon>Pezizomycotina</taxon>
        <taxon>Pezizomycetes</taxon>
        <taxon>Pezizales</taxon>
        <taxon>Pyronemataceae</taxon>
        <taxon>Sphaerosporella</taxon>
    </lineage>
</organism>
<accession>A0A5J5EK19</accession>
<dbReference type="InParanoid" id="A0A5J5EK19"/>
<evidence type="ECO:0000256" key="1">
    <source>
        <dbReference type="SAM" id="MobiDB-lite"/>
    </source>
</evidence>
<dbReference type="AlphaFoldDB" id="A0A5J5EK19"/>
<evidence type="ECO:0000313" key="2">
    <source>
        <dbReference type="EMBL" id="KAA8895561.1"/>
    </source>
</evidence>